<gene>
    <name evidence="1" type="ORF">SAMN05216261_1058</name>
</gene>
<dbReference type="InterPro" id="IPR014917">
    <property type="entry name" value="DUF1800"/>
</dbReference>
<dbReference type="eggNOG" id="COG5267">
    <property type="taxonomic scope" value="Bacteria"/>
</dbReference>
<sequence>MKRPLIYLLLCIPLCIFSQQYSDYLGAGHSNGIKVTSSHQESRTNWDEIALDDNTINGTGLDARLLETSRFLAQATFGTDLNYIKAVSENSFEDWIDAQFDLNSPSMGELTQTIYDQAQDRFVANGGNADDYFGPFWVHFQYAWWDSNIGNQDMLRQRIALALSQIMVISSNSNVGDYGVGLGDYYDVLKDNAFGNFKNLLKDMILHPMMGIYLSHYNNPKSIPEQNIHPDENFAREIMQLFTIGLYELNQDGSYVLDGNGDRIPTYDNDDIKEFAKIFTGLGAAEVMDNPWGVTAEFGVNHYLAMKNVPMDMYDEWHEPGAKYLLNGVVVPNGQSGMQDIESAIDNLFNHQNVGPFIAIRLIQQLVKSNPSPAYISRVSAAFNNTKGVRGDMKAVIKAILLDEEARSCSWIENPSSGKLIEPMLRYFNVVRQLDLNNDTSENWNVGYNFYQATGQLPLSAPHVFNFFLPAYVPNSEFAAAHLVGPEFEIHNSASSIDYINEVDLMTFPQYYSVLTTWDLEMEGRALDFEALNYYAKDSEVLVNQLDKLFTRGQLSAETKQIIIDTIDPIVNGWNEDFEYTDLRVKLALYLILISPDYTILK</sequence>
<dbReference type="RefSeq" id="WP_019387206.1">
    <property type="nucleotide sequence ID" value="NZ_ALIH01000005.1"/>
</dbReference>
<evidence type="ECO:0000313" key="1">
    <source>
        <dbReference type="EMBL" id="SHI55831.1"/>
    </source>
</evidence>
<dbReference type="AlphaFoldDB" id="A0A1M6C4V8"/>
<reference evidence="1 2" key="1">
    <citation type="submission" date="2016-11" db="EMBL/GenBank/DDBJ databases">
        <authorList>
            <person name="Jaros S."/>
            <person name="Januszkiewicz K."/>
            <person name="Wedrychowicz H."/>
        </authorList>
    </citation>
    <scope>NUCLEOTIDE SEQUENCE [LARGE SCALE GENOMIC DNA]</scope>
    <source>
        <strain evidence="1 2">CGMCC 1.12213</strain>
    </source>
</reference>
<dbReference type="Pfam" id="PF08811">
    <property type="entry name" value="DUF1800"/>
    <property type="match status" value="1"/>
</dbReference>
<dbReference type="PANTHER" id="PTHR43737:SF1">
    <property type="entry name" value="DUF1501 DOMAIN-CONTAINING PROTEIN"/>
    <property type="match status" value="1"/>
</dbReference>
<dbReference type="STRING" id="1178825.SAMN05216261_1058"/>
<protein>
    <recommendedName>
        <fullName evidence="3">DUF1800 domain-containing protein</fullName>
    </recommendedName>
</protein>
<dbReference type="OrthoDB" id="9772295at2"/>
<dbReference type="PANTHER" id="PTHR43737">
    <property type="entry name" value="BLL7424 PROTEIN"/>
    <property type="match status" value="1"/>
</dbReference>
<dbReference type="EMBL" id="FQYK01000002">
    <property type="protein sequence ID" value="SHI55831.1"/>
    <property type="molecule type" value="Genomic_DNA"/>
</dbReference>
<organism evidence="1 2">
    <name type="scientific">Algibacter luteus</name>
    <dbReference type="NCBI Taxonomy" id="1178825"/>
    <lineage>
        <taxon>Bacteria</taxon>
        <taxon>Pseudomonadati</taxon>
        <taxon>Bacteroidota</taxon>
        <taxon>Flavobacteriia</taxon>
        <taxon>Flavobacteriales</taxon>
        <taxon>Flavobacteriaceae</taxon>
        <taxon>Algibacter</taxon>
    </lineage>
</organism>
<evidence type="ECO:0008006" key="3">
    <source>
        <dbReference type="Google" id="ProtNLM"/>
    </source>
</evidence>
<name>A0A1M6C4V8_9FLAO</name>
<accession>A0A1M6C4V8</accession>
<keyword evidence="2" id="KW-1185">Reference proteome</keyword>
<evidence type="ECO:0000313" key="2">
    <source>
        <dbReference type="Proteomes" id="UP000184396"/>
    </source>
</evidence>
<dbReference type="Proteomes" id="UP000184396">
    <property type="component" value="Unassembled WGS sequence"/>
</dbReference>
<proteinExistence type="predicted"/>